<dbReference type="Gene3D" id="3.40.50.80">
    <property type="entry name" value="Nucleotide-binding domain of ferredoxin-NADP reductase (FNR) module"/>
    <property type="match status" value="1"/>
</dbReference>
<dbReference type="InterPro" id="IPR001433">
    <property type="entry name" value="OxRdtase_FAD/NAD-bd"/>
</dbReference>
<comment type="similarity">
    <text evidence="10">In the C-terminal section; belongs to the flavoprotein pyridine nucleotide cytochrome reductase family.</text>
</comment>
<comment type="cofactor">
    <cofactor evidence="2 10">
        <name>FAD</name>
        <dbReference type="ChEBI" id="CHEBI:57692"/>
    </cofactor>
</comment>
<dbReference type="SUPFAM" id="SSF63380">
    <property type="entry name" value="Riboflavin synthase domain-like"/>
    <property type="match status" value="1"/>
</dbReference>
<dbReference type="Pfam" id="PF00667">
    <property type="entry name" value="FAD_binding_1"/>
    <property type="match status" value="1"/>
</dbReference>
<sequence>MFFLNKKITILYGSQTGNAQDLAERIWRESKRFYFQSSVSTLNEYDVSQIAQENCLIIVCSTTGQGDEPENMKKFWKLLLRRSLPSDLLSDVRFAILGLGDSSYTKFNFVAKRLYKRILNLGGEPILPIGLADDQHDLGYDAIADPWIENLWLKLTETYPLPHGIEPLPKNLPILPRWNIEKDGKLLKINNINKNHSLYYSTRANNEFCTVVLDNVRQTDLHHFQDVRLIKFQCDFQEYKPGDLLVLRPRNLVWKINEFKSVLEENGVDIPDHTIIKLIENNQKVPVPEVLKAEVTFQQLCEEYFDLFSIPRRTVFQVLSQITDSELEREKCLEFTSAEGQEEMYSYTNRPKRNIVEVLRDFPHATKNITLETLFEIIPSIKPREFSIASSFKVHKHELHLLVAVVKYKTNLIKERFGLCSNFLSDLISGDRISVWLKPGFFKFPKDLSVPVILVGPGTGVAPFRSYIYEMTAGECSPENLILFYGSRYKDKDFIIKDDVEKWVNKVSVICAFSREQEHKIYVQDKIREHGELVWRALEKKGYVFIAGNSKNMPQAVRESFINVCEKWGNLSNTEAVRFIEVMEKENRYQTECWS</sequence>
<dbReference type="InterPro" id="IPR028879">
    <property type="entry name" value="NDOR1"/>
</dbReference>
<dbReference type="InterPro" id="IPR017927">
    <property type="entry name" value="FAD-bd_FR_type"/>
</dbReference>
<accession>A0A6J2X577</accession>
<evidence type="ECO:0000313" key="14">
    <source>
        <dbReference type="RefSeq" id="XP_030746155.1"/>
    </source>
</evidence>
<dbReference type="InterPro" id="IPR008254">
    <property type="entry name" value="Flavodoxin/NO_synth"/>
</dbReference>
<feature type="binding site" evidence="10">
    <location>
        <position position="134"/>
    </location>
    <ligand>
        <name>FMN</name>
        <dbReference type="ChEBI" id="CHEBI:58210"/>
    </ligand>
</feature>
<feature type="binding site" evidence="10">
    <location>
        <begin position="99"/>
        <end position="108"/>
    </location>
    <ligand>
        <name>FMN</name>
        <dbReference type="ChEBI" id="CHEBI:58210"/>
    </ligand>
</feature>
<dbReference type="GO" id="GO:0016226">
    <property type="term" value="P:iron-sulfur cluster assembly"/>
    <property type="evidence" value="ECO:0007669"/>
    <property type="project" value="UniProtKB-UniRule"/>
</dbReference>
<dbReference type="InterPro" id="IPR039261">
    <property type="entry name" value="FNR_nucleotide-bd"/>
</dbReference>
<dbReference type="InterPro" id="IPR017938">
    <property type="entry name" value="Riboflavin_synthase-like_b-brl"/>
</dbReference>
<feature type="binding site" evidence="10">
    <location>
        <begin position="384"/>
        <end position="387"/>
    </location>
    <ligand>
        <name>FAD</name>
        <dbReference type="ChEBI" id="CHEBI:57692"/>
    </ligand>
</feature>
<dbReference type="EC" id="1.18.1.-" evidence="10"/>
<evidence type="ECO:0000259" key="12">
    <source>
        <dbReference type="PROSITE" id="PS51384"/>
    </source>
</evidence>
<dbReference type="GO" id="GO:0160246">
    <property type="term" value="F:NADPH-iron-sulfur [2Fe-2S] protein oxidoreductase activity"/>
    <property type="evidence" value="ECO:0007669"/>
    <property type="project" value="InterPro"/>
</dbReference>
<feature type="domain" description="Flavodoxin-like" evidence="11">
    <location>
        <begin position="8"/>
        <end position="152"/>
    </location>
</feature>
<dbReference type="SUPFAM" id="SSF52343">
    <property type="entry name" value="Ferredoxin reductase-like, C-terminal NADP-linked domain"/>
    <property type="match status" value="1"/>
</dbReference>
<dbReference type="InParanoid" id="A0A6J2X577"/>
<organism evidence="13 14">
    <name type="scientific">Sitophilus oryzae</name>
    <name type="common">Rice weevil</name>
    <name type="synonym">Curculio oryzae</name>
    <dbReference type="NCBI Taxonomy" id="7048"/>
    <lineage>
        <taxon>Eukaryota</taxon>
        <taxon>Metazoa</taxon>
        <taxon>Ecdysozoa</taxon>
        <taxon>Arthropoda</taxon>
        <taxon>Hexapoda</taxon>
        <taxon>Insecta</taxon>
        <taxon>Pterygota</taxon>
        <taxon>Neoptera</taxon>
        <taxon>Endopterygota</taxon>
        <taxon>Coleoptera</taxon>
        <taxon>Polyphaga</taxon>
        <taxon>Cucujiformia</taxon>
        <taxon>Curculionidae</taxon>
        <taxon>Dryophthorinae</taxon>
        <taxon>Sitophilus</taxon>
    </lineage>
</organism>
<feature type="binding site" evidence="10">
    <location>
        <position position="594"/>
    </location>
    <ligand>
        <name>FAD</name>
        <dbReference type="ChEBI" id="CHEBI:57692"/>
    </ligand>
</feature>
<dbReference type="PANTHER" id="PTHR19384:SF10">
    <property type="entry name" value="NADPH-DEPENDENT DIFLAVIN OXIDOREDUCTASE 1"/>
    <property type="match status" value="1"/>
</dbReference>
<dbReference type="GO" id="GO:0010181">
    <property type="term" value="F:FMN binding"/>
    <property type="evidence" value="ECO:0007669"/>
    <property type="project" value="UniProtKB-UniRule"/>
</dbReference>
<dbReference type="PANTHER" id="PTHR19384">
    <property type="entry name" value="NITRIC OXIDE SYNTHASE-RELATED"/>
    <property type="match status" value="1"/>
</dbReference>
<comment type="catalytic activity">
    <reaction evidence="10">
        <text>2 oxidized [2Fe-2S]-[protein] + NADPH = 2 reduced [2Fe-2S]-[protein] + NADP(+) + H(+)</text>
        <dbReference type="Rhea" id="RHEA:67716"/>
        <dbReference type="Rhea" id="RHEA-COMP:17327"/>
        <dbReference type="Rhea" id="RHEA-COMP:17328"/>
        <dbReference type="ChEBI" id="CHEBI:15378"/>
        <dbReference type="ChEBI" id="CHEBI:33737"/>
        <dbReference type="ChEBI" id="CHEBI:33738"/>
        <dbReference type="ChEBI" id="CHEBI:57783"/>
        <dbReference type="ChEBI" id="CHEBI:58349"/>
    </reaction>
</comment>
<dbReference type="GO" id="GO:0050660">
    <property type="term" value="F:flavin adenine dinucleotide binding"/>
    <property type="evidence" value="ECO:0007669"/>
    <property type="project" value="UniProtKB-UniRule"/>
</dbReference>
<dbReference type="PRINTS" id="PR00369">
    <property type="entry name" value="FLAVODOXIN"/>
</dbReference>
<feature type="binding site" evidence="10">
    <location>
        <begin position="61"/>
        <end position="64"/>
    </location>
    <ligand>
        <name>FMN</name>
        <dbReference type="ChEBI" id="CHEBI:58210"/>
    </ligand>
</feature>
<dbReference type="Pfam" id="PF00175">
    <property type="entry name" value="NAD_binding_1"/>
    <property type="match status" value="1"/>
</dbReference>
<keyword evidence="5 10" id="KW-0285">Flavoprotein</keyword>
<dbReference type="RefSeq" id="XP_030746155.1">
    <property type="nucleotide sequence ID" value="XM_030890295.1"/>
</dbReference>
<dbReference type="PROSITE" id="PS50902">
    <property type="entry name" value="FLAVODOXIN_LIKE"/>
    <property type="match status" value="1"/>
</dbReference>
<feature type="domain" description="FAD-binding FR-type" evidence="12">
    <location>
        <begin position="205"/>
        <end position="445"/>
    </location>
</feature>
<evidence type="ECO:0000259" key="11">
    <source>
        <dbReference type="PROSITE" id="PS50902"/>
    </source>
</evidence>
<comment type="cofactor">
    <cofactor evidence="1 10">
        <name>FMN</name>
        <dbReference type="ChEBI" id="CHEBI:58210"/>
    </cofactor>
</comment>
<dbReference type="GO" id="GO:0005829">
    <property type="term" value="C:cytosol"/>
    <property type="evidence" value="ECO:0007669"/>
    <property type="project" value="TreeGrafter"/>
</dbReference>
<evidence type="ECO:0000256" key="5">
    <source>
        <dbReference type="ARBA" id="ARBA00022630"/>
    </source>
</evidence>
<dbReference type="Pfam" id="PF00258">
    <property type="entry name" value="Flavodoxin_1"/>
    <property type="match status" value="1"/>
</dbReference>
<dbReference type="KEGG" id="soy:115874980"/>
<evidence type="ECO:0000256" key="4">
    <source>
        <dbReference type="ARBA" id="ARBA00022490"/>
    </source>
</evidence>
<dbReference type="Proteomes" id="UP000504635">
    <property type="component" value="Unplaced"/>
</dbReference>
<comment type="function">
    <text evidence="10">NADPH-dependent reductase which is a central component of the cytosolic iron-sulfur (Fe-S) protein assembly (CIA) machinery. Transfers electrons from NADPH via its FAD and FMN prosthetic groups to the [2Fe-2S] cluster of the anamorsin/DRE2 homolog, another key component of the CIA machinery. In turn, this reduced cluster provides electrons for assembly of cytosolic iron-sulfur cluster proteins.</text>
</comment>
<protein>
    <recommendedName>
        <fullName evidence="10">NADPH-dependent diflavin oxidoreductase 1</fullName>
        <ecNumber evidence="10">1.18.1.-</ecNumber>
    </recommendedName>
    <alternativeName>
        <fullName evidence="10">NADPH-dependent FMN and FAD-containing oxidoreductase</fullName>
    </alternativeName>
</protein>
<dbReference type="Gene3D" id="1.20.990.10">
    <property type="entry name" value="NADPH-cytochrome p450 Reductase, Chain A, domain 3"/>
    <property type="match status" value="1"/>
</dbReference>
<proteinExistence type="inferred from homology"/>
<dbReference type="GO" id="GO:0050661">
    <property type="term" value="F:NADP binding"/>
    <property type="evidence" value="ECO:0007669"/>
    <property type="project" value="UniProtKB-UniRule"/>
</dbReference>
<comment type="subcellular location">
    <subcellularLocation>
        <location evidence="3 10">Cytoplasm</location>
    </subcellularLocation>
</comment>
<dbReference type="PROSITE" id="PS51384">
    <property type="entry name" value="FAD_FR"/>
    <property type="match status" value="1"/>
</dbReference>
<evidence type="ECO:0000256" key="1">
    <source>
        <dbReference type="ARBA" id="ARBA00001917"/>
    </source>
</evidence>
<dbReference type="FunFam" id="3.40.50.80:FF:000030">
    <property type="entry name" value="NADPH-dependent diflavin oxidoreductase 1"/>
    <property type="match status" value="1"/>
</dbReference>
<evidence type="ECO:0000256" key="8">
    <source>
        <dbReference type="ARBA" id="ARBA00022857"/>
    </source>
</evidence>
<feature type="binding site" evidence="10">
    <location>
        <position position="459"/>
    </location>
    <ligand>
        <name>NADP(+)</name>
        <dbReference type="ChEBI" id="CHEBI:58349"/>
    </ligand>
</feature>
<evidence type="ECO:0000256" key="3">
    <source>
        <dbReference type="ARBA" id="ARBA00004496"/>
    </source>
</evidence>
<dbReference type="InterPro" id="IPR001094">
    <property type="entry name" value="Flavdoxin-like"/>
</dbReference>
<dbReference type="FunFam" id="3.40.50.360:FF:000015">
    <property type="entry name" value="NADPH-dependent diflavin oxidoreductase 1"/>
    <property type="match status" value="1"/>
</dbReference>
<feature type="binding site" evidence="10">
    <location>
        <begin position="514"/>
        <end position="515"/>
    </location>
    <ligand>
        <name>NADP(+)</name>
        <dbReference type="ChEBI" id="CHEBI:58349"/>
    </ligand>
</feature>
<comment type="similarity">
    <text evidence="10">Belongs to the NADPH-dependent diflavin oxidoreductase NDOR1 family.</text>
</comment>
<gene>
    <name evidence="14" type="primary">LOC115874980</name>
</gene>
<keyword evidence="8 10" id="KW-0521">NADP</keyword>
<name>A0A6J2X577_SITOR</name>
<dbReference type="GeneID" id="115874980"/>
<dbReference type="FunCoup" id="A0A6J2X577">
    <property type="interactions" value="1530"/>
</dbReference>
<dbReference type="GO" id="GO:0016651">
    <property type="term" value="F:oxidoreductase activity, acting on NAD(P)H"/>
    <property type="evidence" value="ECO:0007669"/>
    <property type="project" value="UniProtKB-UniRule"/>
</dbReference>
<dbReference type="InterPro" id="IPR023173">
    <property type="entry name" value="NADPH_Cyt_P450_Rdtase_alpha"/>
</dbReference>
<keyword evidence="4 10" id="KW-0963">Cytoplasm</keyword>
<reference evidence="14" key="1">
    <citation type="submission" date="2025-08" db="UniProtKB">
        <authorList>
            <consortium name="RefSeq"/>
        </authorList>
    </citation>
    <scope>IDENTIFICATION</scope>
    <source>
        <tissue evidence="14">Gonads</tissue>
    </source>
</reference>
<dbReference type="AlphaFoldDB" id="A0A6J2X577"/>
<keyword evidence="9 10" id="KW-0560">Oxidoreductase</keyword>
<dbReference type="SUPFAM" id="SSF52218">
    <property type="entry name" value="Flavoproteins"/>
    <property type="match status" value="1"/>
</dbReference>
<keyword evidence="6 10" id="KW-0288">FMN</keyword>
<evidence type="ECO:0000256" key="7">
    <source>
        <dbReference type="ARBA" id="ARBA00022827"/>
    </source>
</evidence>
<evidence type="ECO:0000256" key="9">
    <source>
        <dbReference type="ARBA" id="ARBA00023002"/>
    </source>
</evidence>
<dbReference type="HAMAP" id="MF_03178">
    <property type="entry name" value="NDOR1"/>
    <property type="match status" value="1"/>
</dbReference>
<dbReference type="Gene3D" id="2.40.30.10">
    <property type="entry name" value="Translation factors"/>
    <property type="match status" value="1"/>
</dbReference>
<evidence type="ECO:0000256" key="10">
    <source>
        <dbReference type="HAMAP-Rule" id="MF_03178"/>
    </source>
</evidence>
<dbReference type="GO" id="GO:0005634">
    <property type="term" value="C:nucleus"/>
    <property type="evidence" value="ECO:0007669"/>
    <property type="project" value="UniProtKB-ARBA"/>
</dbReference>
<feature type="binding site" evidence="10">
    <location>
        <begin position="418"/>
        <end position="421"/>
    </location>
    <ligand>
        <name>FAD</name>
        <dbReference type="ChEBI" id="CHEBI:57692"/>
    </ligand>
</feature>
<evidence type="ECO:0000256" key="2">
    <source>
        <dbReference type="ARBA" id="ARBA00001974"/>
    </source>
</evidence>
<dbReference type="OrthoDB" id="1856718at2759"/>
<feature type="binding site" evidence="10">
    <location>
        <begin position="520"/>
        <end position="524"/>
    </location>
    <ligand>
        <name>NADP(+)</name>
        <dbReference type="ChEBI" id="CHEBI:58349"/>
    </ligand>
</feature>
<comment type="similarity">
    <text evidence="10">In the N-terminal section; belongs to the flavodoxin family.</text>
</comment>
<keyword evidence="13" id="KW-1185">Reference proteome</keyword>
<dbReference type="InterPro" id="IPR029039">
    <property type="entry name" value="Flavoprotein-like_sf"/>
</dbReference>
<dbReference type="InterPro" id="IPR003097">
    <property type="entry name" value="CysJ-like_FAD-binding"/>
</dbReference>
<dbReference type="PRINTS" id="PR00371">
    <property type="entry name" value="FPNCR"/>
</dbReference>
<dbReference type="InterPro" id="IPR001709">
    <property type="entry name" value="Flavoprot_Pyr_Nucl_cyt_Rdtase"/>
</dbReference>
<feature type="binding site" evidence="10">
    <location>
        <begin position="14"/>
        <end position="19"/>
    </location>
    <ligand>
        <name>FMN</name>
        <dbReference type="ChEBI" id="CHEBI:58210"/>
    </ligand>
</feature>
<keyword evidence="7 10" id="KW-0274">FAD</keyword>
<evidence type="ECO:0000256" key="6">
    <source>
        <dbReference type="ARBA" id="ARBA00022643"/>
    </source>
</evidence>
<comment type="caution">
    <text evidence="10">Lacks conserved residue(s) required for the propagation of feature annotation.</text>
</comment>
<dbReference type="Gene3D" id="3.40.50.360">
    <property type="match status" value="1"/>
</dbReference>
<evidence type="ECO:0000313" key="13">
    <source>
        <dbReference type="Proteomes" id="UP000504635"/>
    </source>
</evidence>